<feature type="transmembrane region" description="Helical" evidence="5">
    <location>
        <begin position="261"/>
        <end position="282"/>
    </location>
</feature>
<evidence type="ECO:0000256" key="1">
    <source>
        <dbReference type="ARBA" id="ARBA00004141"/>
    </source>
</evidence>
<evidence type="ECO:0000313" key="9">
    <source>
        <dbReference type="Proteomes" id="UP001159405"/>
    </source>
</evidence>
<dbReference type="Gene3D" id="2.70.170.10">
    <property type="entry name" value="Neurotransmitter-gated ion-channel ligand-binding domain"/>
    <property type="match status" value="1"/>
</dbReference>
<evidence type="ECO:0000256" key="3">
    <source>
        <dbReference type="ARBA" id="ARBA00022989"/>
    </source>
</evidence>
<dbReference type="EMBL" id="CALNXK010000048">
    <property type="protein sequence ID" value="CAH3130605.1"/>
    <property type="molecule type" value="Genomic_DNA"/>
</dbReference>
<feature type="domain" description="Neurotransmitter-gated ion-channel ligand-binding" evidence="6">
    <location>
        <begin position="45"/>
        <end position="257"/>
    </location>
</feature>
<dbReference type="Pfam" id="PF02932">
    <property type="entry name" value="Neur_chan_memb"/>
    <property type="match status" value="1"/>
</dbReference>
<feature type="domain" description="Neurotransmitter-gated ion-channel transmembrane" evidence="7">
    <location>
        <begin position="265"/>
        <end position="359"/>
    </location>
</feature>
<comment type="caution">
    <text evidence="8">The sequence shown here is derived from an EMBL/GenBank/DDBJ whole genome shotgun (WGS) entry which is preliminary data.</text>
</comment>
<evidence type="ECO:0000256" key="2">
    <source>
        <dbReference type="ARBA" id="ARBA00022692"/>
    </source>
</evidence>
<dbReference type="PRINTS" id="PR00252">
    <property type="entry name" value="NRIONCHANNEL"/>
</dbReference>
<evidence type="ECO:0000259" key="7">
    <source>
        <dbReference type="Pfam" id="PF02932"/>
    </source>
</evidence>
<dbReference type="InterPro" id="IPR036734">
    <property type="entry name" value="Neur_chan_lig-bd_sf"/>
</dbReference>
<dbReference type="InterPro" id="IPR006029">
    <property type="entry name" value="Neurotrans-gated_channel_TM"/>
</dbReference>
<feature type="transmembrane region" description="Helical" evidence="5">
    <location>
        <begin position="322"/>
        <end position="346"/>
    </location>
</feature>
<dbReference type="SUPFAM" id="SSF90112">
    <property type="entry name" value="Neurotransmitter-gated ion-channel transmembrane pore"/>
    <property type="match status" value="1"/>
</dbReference>
<name>A0ABN8P1T0_9CNID</name>
<proteinExistence type="predicted"/>
<evidence type="ECO:0000313" key="8">
    <source>
        <dbReference type="EMBL" id="CAH3130605.1"/>
    </source>
</evidence>
<feature type="transmembrane region" description="Helical" evidence="5">
    <location>
        <begin position="289"/>
        <end position="310"/>
    </location>
</feature>
<dbReference type="InterPro" id="IPR036719">
    <property type="entry name" value="Neuro-gated_channel_TM_sf"/>
</dbReference>
<dbReference type="Pfam" id="PF02931">
    <property type="entry name" value="Neur_chan_LBD"/>
    <property type="match status" value="1"/>
</dbReference>
<evidence type="ECO:0000256" key="5">
    <source>
        <dbReference type="SAM" id="Phobius"/>
    </source>
</evidence>
<dbReference type="Proteomes" id="UP001159405">
    <property type="component" value="Unassembled WGS sequence"/>
</dbReference>
<evidence type="ECO:0000256" key="4">
    <source>
        <dbReference type="ARBA" id="ARBA00023136"/>
    </source>
</evidence>
<feature type="transmembrane region" description="Helical" evidence="5">
    <location>
        <begin position="426"/>
        <end position="445"/>
    </location>
</feature>
<dbReference type="Gene3D" id="1.20.58.390">
    <property type="entry name" value="Neurotransmitter-gated ion-channel transmembrane domain"/>
    <property type="match status" value="1"/>
</dbReference>
<dbReference type="CDD" id="cd19051">
    <property type="entry name" value="LGIC_TM_cation"/>
    <property type="match status" value="1"/>
</dbReference>
<dbReference type="InterPro" id="IPR038050">
    <property type="entry name" value="Neuro_actylchol_rec"/>
</dbReference>
<protein>
    <submittedName>
        <fullName evidence="8">Uncharacterized protein</fullName>
    </submittedName>
</protein>
<dbReference type="InterPro" id="IPR006202">
    <property type="entry name" value="Neur_chan_lig-bd"/>
</dbReference>
<keyword evidence="4 5" id="KW-0472">Membrane</keyword>
<evidence type="ECO:0000259" key="6">
    <source>
        <dbReference type="Pfam" id="PF02931"/>
    </source>
</evidence>
<dbReference type="InterPro" id="IPR006201">
    <property type="entry name" value="Neur_channel"/>
</dbReference>
<dbReference type="SUPFAM" id="SSF63712">
    <property type="entry name" value="Nicotinic receptor ligand binding domain-like"/>
    <property type="match status" value="1"/>
</dbReference>
<keyword evidence="9" id="KW-1185">Reference proteome</keyword>
<keyword evidence="2 5" id="KW-0812">Transmembrane</keyword>
<keyword evidence="3 5" id="KW-1133">Transmembrane helix</keyword>
<sequence length="446" mass="49938">MVILFIGATCSPSIHLKFIQSATSVTTKCDDFSGVSGASNQSYEHKIRAYLLDNYDKTVRPVLGNKSVEVSFSMKISRLVKVDNKEQLVVLDTWVTQTWTNTFLQWDVNNFGGFNRVQFLPDEIWVPDISLFNNGDDSVTLAGGRAKFVTEISVANTGHCVWSGPATFKASCEMAINKWPFDTQTCELGFGSFTYGIGRMNIKLFQDSKGQFTKRFVTSGDWAIDEITTSMETTDHGDCCPFEFSEVVYKLKMTRKPLYHVFYLTIPSLMLMVLGLTSFLIPVESGERIGFVTTILLAMTVFLLLIPSFLPESSDGVPVLGIGLQSTMIIIALVLFCNIFVLKLFFKEGTPPKWVQNLCRLCCLMKGKTVQRIHVSNISLRAKSSASANAVELEERSGGKSNTPTVWEKTEDDLTWQRVSIKLDQMFFVLFVIIVVITYVVIYVAL</sequence>
<gene>
    <name evidence="8" type="ORF">PLOB_00034744</name>
</gene>
<comment type="subcellular location">
    <subcellularLocation>
        <location evidence="1">Membrane</location>
        <topology evidence="1">Multi-pass membrane protein</topology>
    </subcellularLocation>
</comment>
<dbReference type="PANTHER" id="PTHR18945">
    <property type="entry name" value="NEUROTRANSMITTER GATED ION CHANNEL"/>
    <property type="match status" value="1"/>
</dbReference>
<accession>A0ABN8P1T0</accession>
<organism evidence="8 9">
    <name type="scientific">Porites lobata</name>
    <dbReference type="NCBI Taxonomy" id="104759"/>
    <lineage>
        <taxon>Eukaryota</taxon>
        <taxon>Metazoa</taxon>
        <taxon>Cnidaria</taxon>
        <taxon>Anthozoa</taxon>
        <taxon>Hexacorallia</taxon>
        <taxon>Scleractinia</taxon>
        <taxon>Fungiina</taxon>
        <taxon>Poritidae</taxon>
        <taxon>Porites</taxon>
    </lineage>
</organism>
<reference evidence="8 9" key="1">
    <citation type="submission" date="2022-05" db="EMBL/GenBank/DDBJ databases">
        <authorList>
            <consortium name="Genoscope - CEA"/>
            <person name="William W."/>
        </authorList>
    </citation>
    <scope>NUCLEOTIDE SEQUENCE [LARGE SCALE GENOMIC DNA]</scope>
</reference>